<dbReference type="Proteomes" id="UP000694392">
    <property type="component" value="Unplaced"/>
</dbReference>
<feature type="compositionally biased region" description="Basic residues" evidence="4">
    <location>
        <begin position="42"/>
        <end position="56"/>
    </location>
</feature>
<dbReference type="PANTHER" id="PTHR14369">
    <property type="entry name" value="SURFEIT LOCUS PROTEIN 6"/>
    <property type="match status" value="1"/>
</dbReference>
<proteinExistence type="inferred from homology"/>
<organism evidence="6 7">
    <name type="scientific">Sphenodon punctatus</name>
    <name type="common">Tuatara</name>
    <name type="synonym">Hatteria punctata</name>
    <dbReference type="NCBI Taxonomy" id="8508"/>
    <lineage>
        <taxon>Eukaryota</taxon>
        <taxon>Metazoa</taxon>
        <taxon>Chordata</taxon>
        <taxon>Craniata</taxon>
        <taxon>Vertebrata</taxon>
        <taxon>Euteleostomi</taxon>
        <taxon>Lepidosauria</taxon>
        <taxon>Sphenodontia</taxon>
        <taxon>Sphenodontidae</taxon>
        <taxon>Sphenodon</taxon>
    </lineage>
</organism>
<name>A0A8D0HGZ5_SPHPU</name>
<dbReference type="InterPro" id="IPR029190">
    <property type="entry name" value="Rrp14/SURF6_C"/>
</dbReference>
<dbReference type="GO" id="GO:0003723">
    <property type="term" value="F:RNA binding"/>
    <property type="evidence" value="ECO:0007669"/>
    <property type="project" value="Ensembl"/>
</dbReference>
<dbReference type="GO" id="GO:0042274">
    <property type="term" value="P:ribosomal small subunit biogenesis"/>
    <property type="evidence" value="ECO:0007669"/>
    <property type="project" value="TreeGrafter"/>
</dbReference>
<evidence type="ECO:0000256" key="1">
    <source>
        <dbReference type="ARBA" id="ARBA00004123"/>
    </source>
</evidence>
<dbReference type="GO" id="GO:0042273">
    <property type="term" value="P:ribosomal large subunit biogenesis"/>
    <property type="evidence" value="ECO:0007669"/>
    <property type="project" value="TreeGrafter"/>
</dbReference>
<dbReference type="OMA" id="QKKRTDN"/>
<feature type="compositionally biased region" description="Basic residues" evidence="4">
    <location>
        <begin position="157"/>
        <end position="175"/>
    </location>
</feature>
<dbReference type="AlphaFoldDB" id="A0A8D0HGZ5"/>
<keyword evidence="3" id="KW-0539">Nucleus</keyword>
<feature type="compositionally biased region" description="Polar residues" evidence="4">
    <location>
        <begin position="72"/>
        <end position="86"/>
    </location>
</feature>
<feature type="region of interest" description="Disordered" evidence="4">
    <location>
        <begin position="316"/>
        <end position="376"/>
    </location>
</feature>
<keyword evidence="7" id="KW-1185">Reference proteome</keyword>
<feature type="region of interest" description="Disordered" evidence="4">
    <location>
        <begin position="21"/>
        <end position="122"/>
    </location>
</feature>
<dbReference type="PANTHER" id="PTHR14369:SF0">
    <property type="entry name" value="SURFEIT LOCUS PROTEIN 6"/>
    <property type="match status" value="1"/>
</dbReference>
<dbReference type="InterPro" id="IPR007019">
    <property type="entry name" value="SURF6"/>
</dbReference>
<dbReference type="GO" id="GO:0005694">
    <property type="term" value="C:chromosome"/>
    <property type="evidence" value="ECO:0007669"/>
    <property type="project" value="Ensembl"/>
</dbReference>
<protein>
    <submittedName>
        <fullName evidence="6">Surfeit 6</fullName>
    </submittedName>
</protein>
<comment type="similarity">
    <text evidence="2">Belongs to the SURF6 family.</text>
</comment>
<dbReference type="GO" id="GO:0005654">
    <property type="term" value="C:nucleoplasm"/>
    <property type="evidence" value="ECO:0007669"/>
    <property type="project" value="Ensembl"/>
</dbReference>
<feature type="compositionally biased region" description="Polar residues" evidence="4">
    <location>
        <begin position="110"/>
        <end position="122"/>
    </location>
</feature>
<evidence type="ECO:0000256" key="4">
    <source>
        <dbReference type="SAM" id="MobiDB-lite"/>
    </source>
</evidence>
<feature type="compositionally biased region" description="Basic and acidic residues" evidence="4">
    <location>
        <begin position="365"/>
        <end position="376"/>
    </location>
</feature>
<feature type="compositionally biased region" description="Basic and acidic residues" evidence="4">
    <location>
        <begin position="176"/>
        <end position="186"/>
    </location>
</feature>
<feature type="domain" description="Ribosomal RNA-processing protein 14/surfeit locus protein 6 C-terminal" evidence="5">
    <location>
        <begin position="153"/>
        <end position="357"/>
    </location>
</feature>
<evidence type="ECO:0000256" key="3">
    <source>
        <dbReference type="ARBA" id="ARBA00023242"/>
    </source>
</evidence>
<dbReference type="GeneTree" id="ENSGT00390000006980"/>
<reference evidence="6" key="2">
    <citation type="submission" date="2025-09" db="UniProtKB">
        <authorList>
            <consortium name="Ensembl"/>
        </authorList>
    </citation>
    <scope>IDENTIFICATION</scope>
</reference>
<evidence type="ECO:0000313" key="7">
    <source>
        <dbReference type="Proteomes" id="UP000694392"/>
    </source>
</evidence>
<dbReference type="Ensembl" id="ENSSPUT00000022136.1">
    <property type="protein sequence ID" value="ENSSPUP00000020771.1"/>
    <property type="gene ID" value="ENSSPUG00000015954.1"/>
</dbReference>
<comment type="subcellular location">
    <subcellularLocation>
        <location evidence="1">Nucleus</location>
    </subcellularLocation>
</comment>
<feature type="compositionally biased region" description="Basic residues" evidence="4">
    <location>
        <begin position="338"/>
        <end position="364"/>
    </location>
</feature>
<feature type="compositionally biased region" description="Basic and acidic residues" evidence="4">
    <location>
        <begin position="320"/>
        <end position="337"/>
    </location>
</feature>
<dbReference type="GO" id="GO:0001652">
    <property type="term" value="C:granular component"/>
    <property type="evidence" value="ECO:0007669"/>
    <property type="project" value="Ensembl"/>
</dbReference>
<evidence type="ECO:0000259" key="5">
    <source>
        <dbReference type="Pfam" id="PF04935"/>
    </source>
</evidence>
<feature type="compositionally biased region" description="Low complexity" evidence="4">
    <location>
        <begin position="90"/>
        <end position="109"/>
    </location>
</feature>
<reference evidence="6" key="1">
    <citation type="submission" date="2025-08" db="UniProtKB">
        <authorList>
            <consortium name="Ensembl"/>
        </authorList>
    </citation>
    <scope>IDENTIFICATION</scope>
</reference>
<evidence type="ECO:0000313" key="6">
    <source>
        <dbReference type="Ensembl" id="ENSSPUP00000020771.1"/>
    </source>
</evidence>
<dbReference type="Pfam" id="PF04935">
    <property type="entry name" value="SURF6"/>
    <property type="match status" value="1"/>
</dbReference>
<sequence>MASLATKDSYLQSLAKKICVREIQEPRKRKLGSKPEEDGSQPKRKKKTKKKPRKQVGKAIASPANKAAPDGSKSTLAQQTTLNNKLSGLAKQAAPTANKAAPAGAAGNASRNGLTDSKTEASSFSAVNLLRQRLHEKIQEASGQGSAKELSPAVLEKRRRRKYEKERKKRRRKEMRMKEKMEKGAQEEAAAAAAAAATAVATKEEKKEESKAEILFNRVEIDEELVSKAQKRKEKQKGVKGNLTPLTGKNYKQLLGRLEARKSKLEELKDKDEKKAQALETKMKWTNVLYKAEGIKIRDNEDRLKAALKRKEKLKAQRQKQWEKRTEHVVEKMQQRQDKRRKNIQRKKIAKVERKKKKARKKGRILPEDLEKAGLK</sequence>
<gene>
    <name evidence="6" type="primary">SURF6</name>
</gene>
<feature type="region of interest" description="Disordered" evidence="4">
    <location>
        <begin position="137"/>
        <end position="188"/>
    </location>
</feature>
<dbReference type="GO" id="GO:0140693">
    <property type="term" value="F:molecular condensate scaffold activity"/>
    <property type="evidence" value="ECO:0007669"/>
    <property type="project" value="Ensembl"/>
</dbReference>
<evidence type="ECO:0000256" key="2">
    <source>
        <dbReference type="ARBA" id="ARBA00005904"/>
    </source>
</evidence>
<dbReference type="GO" id="GO:0003677">
    <property type="term" value="F:DNA binding"/>
    <property type="evidence" value="ECO:0007669"/>
    <property type="project" value="Ensembl"/>
</dbReference>
<accession>A0A8D0HGZ5</accession>